<name>A0A4R4YZC3_9PSEU</name>
<dbReference type="FunFam" id="1.10.1200.10:FF:000016">
    <property type="entry name" value="Non-ribosomal peptide synthase"/>
    <property type="match status" value="3"/>
</dbReference>
<dbReference type="FunFam" id="3.40.50.980:FF:000001">
    <property type="entry name" value="Non-ribosomal peptide synthetase"/>
    <property type="match status" value="4"/>
</dbReference>
<dbReference type="SUPFAM" id="SSF52777">
    <property type="entry name" value="CoA-dependent acyltransferases"/>
    <property type="match status" value="10"/>
</dbReference>
<feature type="domain" description="Carrier" evidence="8">
    <location>
        <begin position="4092"/>
        <end position="4167"/>
    </location>
</feature>
<dbReference type="Gene3D" id="3.40.50.980">
    <property type="match status" value="8"/>
</dbReference>
<dbReference type="InterPro" id="IPR036736">
    <property type="entry name" value="ACP-like_sf"/>
</dbReference>
<dbReference type="Pfam" id="PF00550">
    <property type="entry name" value="PP-binding"/>
    <property type="match status" value="5"/>
</dbReference>
<evidence type="ECO:0000259" key="8">
    <source>
        <dbReference type="PROSITE" id="PS50075"/>
    </source>
</evidence>
<keyword evidence="6" id="KW-0045">Antibiotic biosynthesis</keyword>
<dbReference type="InterPro" id="IPR025110">
    <property type="entry name" value="AMP-bd_C"/>
</dbReference>
<dbReference type="InterPro" id="IPR010060">
    <property type="entry name" value="NRPS_synth"/>
</dbReference>
<evidence type="ECO:0000256" key="3">
    <source>
        <dbReference type="ARBA" id="ARBA00022450"/>
    </source>
</evidence>
<dbReference type="InterPro" id="IPR045851">
    <property type="entry name" value="AMP-bd_C_sf"/>
</dbReference>
<evidence type="ECO:0000313" key="9">
    <source>
        <dbReference type="EMBL" id="TDD50915.1"/>
    </source>
</evidence>
<keyword evidence="10" id="KW-1185">Reference proteome</keyword>
<dbReference type="CDD" id="cd19540">
    <property type="entry name" value="LCL_NRPS-like"/>
    <property type="match status" value="3"/>
</dbReference>
<dbReference type="InterPro" id="IPR020802">
    <property type="entry name" value="TesA-like"/>
</dbReference>
<dbReference type="Gene3D" id="3.30.559.30">
    <property type="entry name" value="Nonribosomal peptide synthetase, condensation domain"/>
    <property type="match status" value="5"/>
</dbReference>
<dbReference type="InterPro" id="IPR029058">
    <property type="entry name" value="AB_hydrolase_fold"/>
</dbReference>
<evidence type="ECO:0000256" key="7">
    <source>
        <dbReference type="SAM" id="MobiDB-lite"/>
    </source>
</evidence>
<dbReference type="GO" id="GO:0005829">
    <property type="term" value="C:cytosol"/>
    <property type="evidence" value="ECO:0007669"/>
    <property type="project" value="TreeGrafter"/>
</dbReference>
<dbReference type="SUPFAM" id="SSF56801">
    <property type="entry name" value="Acetyl-CoA synthetase-like"/>
    <property type="match status" value="5"/>
</dbReference>
<keyword evidence="3" id="KW-0596">Phosphopantetheine</keyword>
<dbReference type="Pfam" id="PF00501">
    <property type="entry name" value="AMP-binding"/>
    <property type="match status" value="5"/>
</dbReference>
<proteinExistence type="inferred from homology"/>
<dbReference type="Pfam" id="PF00975">
    <property type="entry name" value="Thioesterase"/>
    <property type="match status" value="1"/>
</dbReference>
<dbReference type="Gene3D" id="3.30.300.30">
    <property type="match status" value="5"/>
</dbReference>
<dbReference type="InterPro" id="IPR006162">
    <property type="entry name" value="Ppantetheine_attach_site"/>
</dbReference>
<evidence type="ECO:0000256" key="6">
    <source>
        <dbReference type="ARBA" id="ARBA00023194"/>
    </source>
</evidence>
<dbReference type="InterPro" id="IPR020806">
    <property type="entry name" value="PKS_PP-bd"/>
</dbReference>
<dbReference type="PROSITE" id="PS50075">
    <property type="entry name" value="CARRIER"/>
    <property type="match status" value="5"/>
</dbReference>
<evidence type="ECO:0000256" key="2">
    <source>
        <dbReference type="ARBA" id="ARBA00006432"/>
    </source>
</evidence>
<dbReference type="NCBIfam" id="TIGR01720">
    <property type="entry name" value="NRPS-para261"/>
    <property type="match status" value="1"/>
</dbReference>
<dbReference type="PROSITE" id="PS00455">
    <property type="entry name" value="AMP_BINDING"/>
    <property type="match status" value="5"/>
</dbReference>
<dbReference type="FunFam" id="1.10.1200.10:FF:000005">
    <property type="entry name" value="Nonribosomal peptide synthetase 1"/>
    <property type="match status" value="2"/>
</dbReference>
<evidence type="ECO:0000313" key="10">
    <source>
        <dbReference type="Proteomes" id="UP000294947"/>
    </source>
</evidence>
<dbReference type="EMBL" id="SMKW01000018">
    <property type="protein sequence ID" value="TDD50915.1"/>
    <property type="molecule type" value="Genomic_DNA"/>
</dbReference>
<dbReference type="InterPro" id="IPR009081">
    <property type="entry name" value="PP-bd_ACP"/>
</dbReference>
<dbReference type="CDD" id="cd17643">
    <property type="entry name" value="A_NRPS_Cytc1-like"/>
    <property type="match status" value="1"/>
</dbReference>
<dbReference type="GO" id="GO:0003824">
    <property type="term" value="F:catalytic activity"/>
    <property type="evidence" value="ECO:0007669"/>
    <property type="project" value="InterPro"/>
</dbReference>
<dbReference type="OrthoDB" id="2472181at2"/>
<dbReference type="FunFam" id="3.30.300.30:FF:000010">
    <property type="entry name" value="Enterobactin synthetase component F"/>
    <property type="match status" value="5"/>
</dbReference>
<evidence type="ECO:0000256" key="1">
    <source>
        <dbReference type="ARBA" id="ARBA00001957"/>
    </source>
</evidence>
<feature type="domain" description="Carrier" evidence="8">
    <location>
        <begin position="1516"/>
        <end position="1591"/>
    </location>
</feature>
<dbReference type="Gene3D" id="3.40.50.1820">
    <property type="entry name" value="alpha/beta hydrolase"/>
    <property type="match status" value="1"/>
</dbReference>
<dbReference type="CDD" id="cd19543">
    <property type="entry name" value="DCL_NRPS"/>
    <property type="match status" value="1"/>
</dbReference>
<dbReference type="InterPro" id="IPR042099">
    <property type="entry name" value="ANL_N_sf"/>
</dbReference>
<dbReference type="NCBIfam" id="NF003417">
    <property type="entry name" value="PRK04813.1"/>
    <property type="match status" value="5"/>
</dbReference>
<dbReference type="PROSITE" id="PS00012">
    <property type="entry name" value="PHOSPHOPANTETHEINE"/>
    <property type="match status" value="5"/>
</dbReference>
<comment type="similarity">
    <text evidence="2">Belongs to the ATP-dependent AMP-binding enzyme family.</text>
</comment>
<dbReference type="FunFam" id="2.30.38.10:FF:000001">
    <property type="entry name" value="Non-ribosomal peptide synthetase PvdI"/>
    <property type="match status" value="5"/>
</dbReference>
<evidence type="ECO:0000256" key="5">
    <source>
        <dbReference type="ARBA" id="ARBA00022737"/>
    </source>
</evidence>
<sequence length="5463" mass="582953">GPGCVVGLAVPRSVEMVVAVWAVLKAGAAYLPVDPGFPAERIGFVLADADPVLVVTTVEAEHAMPRGFPVLVLDDPGTAAAVAGASGADITCADPAAVQLDDAAYVLFTSGSSGRPKGVVVSHRNVCGFVAAVDPWSGTRSGDRLLAVTTLSFDIAVVELLAPLLAGAAVVVARGGEVGDPRALAALVADHAVTVMQATPALWQALVSEAPGMIHGLRVLTGGEALPEQLAVRLRGSAGEVVNLYGPTEATVWSTAAEIDRDGRVTIGRPLGNTRVYVLGPNLRPVLPGVTGELFIAGSGVARGYLGRPGLTAGRFVADPFGPSGGRMYRTGDVARWNRDGELEFVGRVDDQVKVRGFRIELGEVEAVLAAHPAVAQCVVAAREDRPGEKRLVAYVVADAGDPAELRAYAARRLPDYMVPSAVVVLDGFPLTANGKLDRKALPAPDFGSGVVKVPPRTEREMLLCGLFAEVLGVAEVGVEDSFFDLGGHSLLATRLAGRVRAECGVELSVRAVFEAPTAAQLAIRIDTEAGMHHPVALRAEQRPERVPLSFSQRRLWFVGELDATGSAYHIPLAWRIPGEVDNVALRTAVRDVLTRHEALRTVFPFGEDSVPWQQVLDADTALERAFGTAEVEISSDDVERVVAEHSAQAFDLGVEPPIRVRSWEIVGGGRVLMVVLHHIAGDGWSVGPLVRDLAVAYAARCTGEAPGWRELPVQYADFALWQRKNLGSEDDPGSAISRQLDFWKQALRDLPEELALPADRSRPTVASYRGRTLSAVVEPGVHRRLVELARECRASTFMVLQAALAALLARLGAGTDIPIGSPIAGRDDEALHDLVGAFVNTLVLRTDTSGDPSFRELLARVRETNLAAYAHQDLPFERLVEALNPQRSLARHPLFQVALALNNGPVAALDLPGGNAEPIAVPISTAKFDLAFTAVELPASGEHPGGLEVSVEYSVDLFDADTAEQLLQRLLRLLDRASADPDRPLHELDVLAAAERHRLLHEWNGGQAAPGAVVPDLFEAQVARTPDAIAVLWDGTAVTYAELNARANQLARCLVEKGAGPETAVGLAIPRSVEMVVALLAVLKAGAAYLPLDPAYPADRLAFMVADSAPVLLLARSDVEQQFAAGRMVLDEPGVVEALARYAGTDLTDAERNGPLDPANPAYVMYTSGSTGTPKGVVVTHSGMADSVACAHAVVGPERLARVLASTSLSFDTSVLEIFPPLTSGGAIEVVPDLLTLAERPQVLSDGGLVSAVPSVLAKVIRGQERAEGVHTVILGGESFTAQLVRDIRAVFPNCRIMNFYGPTEATVYSAVWYSDGDEPPQAPIGPPVPGTRAYVLGPALELVPAGVVGELYIAGAGVARGYSGRAGLTAERFVADPFGAAGGRMYRTGDRVRWNRNGELEFLGRADDQVKVRGFRIELGEIEAAVAAHPRVAQCVVVAREEQEGEKRLIAYVVPEAGGCDPAEVRAQVARSRPDHMVPSAVVLLESLPLTANGKLDRKALPAPDFGSRKAITPPRTPREELLCGLFAEVLDVDEVGIGDGFFDLGGHSLLATRLVSRIRTTCGVGLSVRAVFEAPTVAELAARLDGADESVRPVLAGMVRPERVPLSFAQYRLWFVDKLDAVGSAYHIPLAWRLTGEVDVPALQAAVWDVVDRHEVLRTAFPDVAGVPFQRVVGDARDVLDVPVLAVSADDVEEVLADQVERGFDLSCEAPVRARILVVDEREVVLSVVLHHIAGDGWSVGPLLRDLAAAYAARFAGEAPGWRELPVQYADFAVWQRQVLGSEEDPDSVISRQLEFWKEALQGLPEENALPTDQPRPATASYRGRTHSAAVAPEAHRRMVELAQASQVSTFMVVQAALAMLLTRLGAGTDIPIGSPIAGRTEQATEDLVGFFVNTLVLRTDTSGDPSFRELLARVRETNLAAYAHQDLPFERLVEALNPQRSLARHPLFQVLLTADNAPAGALQLPGAHVEQVTAAARTAKFDLAFTALEHGGTDGGLDLFLECSADLFRPNTGEALLWRLVRVLEAVVADPDVRVGDVEVLSGAERRLLLEARREADVPVATLPELFEARVAESPDAVAVACGDESVTYAELNSRANRLARCLADRGVGPESVVGLAFPRTPAMITAMLAVLKAGAAYLPIDPDQPADRIAFMLADAEPVLVLTTTEVEQALPPGTPRLVVDDPRTADVLAGMPDADLSDADRAAPLRVGNAAYLLYTSGSSGRPKGVVVDHANVARLLAVAGSRIDAGPGDVWTLFHSYAFDFSVWEIWGALAGGGRLVVVPWEVTRSPADFAELLVREQVSVLDQTPSAFYQLVQALEDEPSRRDGWRVRCVVLGGEALDPARVPVWETGMPAVVNMYGITETTVHVTHAEIDAEDRHGRSVIGRPLADLRVYVLDANLRPVAPGVVGELYVAGAGVARGYSGRPGLTGQRFVADSFGPAGSRMYRSGDLARWNSDGELEYAGRADDQVKVRGFRIELGEVETVLTGHPDVAQVAAVAREDQPGEKRLVAYVVPGSGGCDPADVRAHATRRLPDYMVPSAVVLLDAIPLTTNGKLDRSALPAPAVEAVRGRRPGNEREERLCAAYAEVLGVAEVGADDDFFRLGGDSIMTIQLVAKARRAGVRISPKQVFEQKTPAALAVVAEVSDEPGAMVGGPEAGPVALTPILHWLRDRGGPVDQYHQSMVVQVPAAVGEAELARALQAVIDHHDALRLSLDDWNLRVLPPGTVRASSRLRRVVLDGPDLDEVVGEHLDDAVRRLNPRTGELLSATWLDAGNHCPGRLLLVVHHVAVDGVSWRILLPDLQDAWSQVAAGEDQVVLEPVGTSLRGWADHLVEQSRSPERLAELPGWQLVSGVEEPMLGNRPLDPAIDTSATLRAIEVVVSADDVLPLLTTVPAAFRGNVDDILLTALALAVRHRRGGGAVLVDVETHGRQEAAGIDLSRTVGWFTCIAPVVLDPGEVDREQVLNGGPGAARAVKRIKEQLRAMPDRGLGYGLLRYLNPDARLAGAKAQIAFNYLGRFTAPAEAADWAPAPGAGLGAGSDPDLPAAHSLTIDAVTEDAPGGPRLVATWSWPEGLLAESEVRALAADWVETLRAFVRHPGGGGSPSDFPLVPLSQDDVDRIEQAGPAVEDVLPLTPLQEGLLFHAWFDELGPDVYLVQLCVELAGSWDLQRLRNAAQRLLDRHGSLRAGFDRRGREPVQVVARQVSLPWREVDLTGADDVEQAYRDLLDRDRRERFDLGRPPLLRCTAVKVGDGRHRLVMTHHHVLLDGWSLPIVLRELLALYYSEDELPPAPVWRDYLAWLSDQDGAGAVRAWAEALAGVEQPTLVAPGAARGGVVPGRVVAGVSGELLGGLRALAGGRGVTLSSVVQAGWGVLLGRLVGSGDVVFGSVVAVRPSEVRGVESLVGLCVNTVPVRVRWSSGTRVGGLLGEVQSAQVELMPHRHVALPEIQGALGVGELFDSVVIYENYPAGPDLLSDGPDSTVDDEPSVVSVEGRDATHYGLALVVVPGDERLTLRLDYRPDCFTAEEAELVLRRFVRVLESMAADPDTLVADIDILTDEERCQLLEGRNGRRPDVPVSTLPELFEAQVVESPDATAVVCGDESASYAELNGRANRLARRLIALGAGPGFVVGLAVPRSIEMVVAVWAVLKAGAAYLPVDPGFPAERIGFMLADARPLLLVATSGVVPGLPGEVDVPVLVVDDPVVRSEVAGASPDDVVDVDRVSGLCADHPAYVLFTSGSSGRPKGVVVTHRNVCGFVAAIDPWLRVGPGDRLLAVTTLSFDIAVVELLTPLLNGASVVVARGGEVGDPHELAALVSDHAATVVQATPALWQALVSEVPETLRGLRVLTGGEALPEHLATGLRTLSEEVVNLYGPTEATVWSTAAEVDSDGPVTIGRPLGNTSVYVLDARLRLVPPGVVGELFIAGDGVARGYLGRAGLTAGRFVADPFGPSGGRMYRTGDLARWNRDGELEFVGRVDDQVKVRGFRIELGEIEAVLAAHPAVAQCVVAAREDRPGDKRLIAYVVPGTGGCDQAELRAHVAGSLPDHMVPSAVVLLESLPLTANGKLDRRALPAPDFGSKPVKAPPRTEREALLCELFAEVLGVDGVGVRDSFFELGGHSLLATRLTGRIRAACGVELSVRAVFEAPTVAQLTSRVELADKSAGPDPVLARMVRPERVPLSFAQYRLWFVDKLDAAGSAYHIPLVWRLTGEIDVPSLQAAVRDVVDRHEVLRTVFPAAEGNPWQQVIHDAGSVLGVPVVSAAELDPLLDTVVDERFDLVRELPIRARIAVVDEHEVVLLVVLHHIAGDGWSVGPLLRDLAAAYAARCAGAAPSWQDLPVQYADFALWQREVLGSEEDPGSVISRQLEFWKDTLRDLPEELVLPTDRPRPAVASYQGRRVDLEVSPELHVGLIRLAGGSRTTVFMVVQAALAALLTRLGAGTDIPIGSPIAGRDDEALHDLVGTFVNTLVLRTDTSGDPSFRELLARVRETNLAAYAHQDLPFERLVEALNPQRSLARHPLFQVLLVVNNGPAAPLGLPDADIEQMTPPARTAKFDLTVELTERSGTAGEPQGFAGAVEFSTDLFDLATAQRLVARLVRVLEAVVADPEIRVGDIDVLTEPERHQLLEARTAEAPAPMVHAAFEAQAVRTPDATAVVCGGDSVSYAELNTRANRLARYLVAQGTGPESVVALAVPRSVDMVVAMLAVLKSGAAYSPIDPAYPAERIEFVLADTEPTLVVTTTEVAAGLPISGIPAVELDAPHVRGLIAGEPPSDLADAERRRPLRPDHASYVLHTSGSTGRPKGVVISHRNLASFSTAVQAWAGFEPTDRVAAVTTLSFDLAALELLVPLLTGAAVVVSTGNTPEELSRLVAEHRISVMQATPTHWQLLVSAVPEMIRGLRVLACGEALPDRLGAELAALAGEVVNAYGPTEATVWSTAARVTRSAPVTIGRALRNTRAYVLDPGLRLVPPGVAGELYLAGEGVARGYWGRPALTAERFVADPFSAGSRMYRTGDLARWNSEGALEFVGRADDQVKVRGFRIEPGEVAAALADHPQVARAVVVVREDRPGDRRLVGYVVPEAKQPCDPLEVRSHATRILPDHMVPAAVVVLDEFPLTSNGKVDRRALPAPDPHSASAAPRTPDEELLCGLFAEVLGMPRVGVDDSFFDLGGHSLLVLRLVERIRAELGVEIGIGAVFQTPSVAGLAPHLSGRTRQDPFEVVLPITPDEGKPNLFCVHAAGGIAWSYRELARTASAFAVYGIQARGLDPAEELPTSVAEIAGDYAAQIRTIQRRGPYRLLGWSFGGVIAHALATLLQDEGEQVELLAVLDAYPVTAAESGNAEPPTAYEIRELLPGLFGTRDEDGLWHRVVEGVRRVYSNNTALLASSELGVFHGDVLLFTAAREANGRAAALDVWRPHATGEIRTHQIDCRHADMMRPESADQIARILMEIQEASDE</sequence>
<feature type="domain" description="Carrier" evidence="8">
    <location>
        <begin position="5144"/>
        <end position="5219"/>
    </location>
</feature>
<feature type="domain" description="Carrier" evidence="8">
    <location>
        <begin position="2578"/>
        <end position="2652"/>
    </location>
</feature>
<feature type="region of interest" description="Disordered" evidence="7">
    <location>
        <begin position="5127"/>
        <end position="5147"/>
    </location>
</feature>
<comment type="caution">
    <text evidence="9">The sequence shown here is derived from an EMBL/GenBank/DDBJ whole genome shotgun (WGS) entry which is preliminary data.</text>
</comment>
<dbReference type="InterPro" id="IPR000873">
    <property type="entry name" value="AMP-dep_synth/lig_dom"/>
</dbReference>
<dbReference type="GO" id="GO:0044550">
    <property type="term" value="P:secondary metabolite biosynthetic process"/>
    <property type="evidence" value="ECO:0007669"/>
    <property type="project" value="UniProtKB-ARBA"/>
</dbReference>
<dbReference type="Pfam" id="PF13193">
    <property type="entry name" value="AMP-binding_C"/>
    <property type="match status" value="5"/>
</dbReference>
<dbReference type="Gene3D" id="3.40.50.12780">
    <property type="entry name" value="N-terminal domain of ligase-like"/>
    <property type="match status" value="1"/>
</dbReference>
<feature type="region of interest" description="Disordered" evidence="7">
    <location>
        <begin position="1808"/>
        <end position="1829"/>
    </location>
</feature>
<dbReference type="FunFam" id="3.40.50.12780:FF:000012">
    <property type="entry name" value="Non-ribosomal peptide synthetase"/>
    <property type="match status" value="4"/>
</dbReference>
<dbReference type="Gene3D" id="3.30.559.10">
    <property type="entry name" value="Chloramphenicol acetyltransferase-like domain"/>
    <property type="match status" value="5"/>
</dbReference>
<evidence type="ECO:0000256" key="4">
    <source>
        <dbReference type="ARBA" id="ARBA00022553"/>
    </source>
</evidence>
<feature type="non-terminal residue" evidence="9">
    <location>
        <position position="1"/>
    </location>
</feature>
<dbReference type="GO" id="GO:0072330">
    <property type="term" value="P:monocarboxylic acid biosynthetic process"/>
    <property type="evidence" value="ECO:0007669"/>
    <property type="project" value="UniProtKB-ARBA"/>
</dbReference>
<dbReference type="InterPro" id="IPR020845">
    <property type="entry name" value="AMP-binding_CS"/>
</dbReference>
<keyword evidence="5" id="KW-0677">Repeat</keyword>
<gene>
    <name evidence="9" type="ORF">E1288_15620</name>
</gene>
<dbReference type="GO" id="GO:0017000">
    <property type="term" value="P:antibiotic biosynthetic process"/>
    <property type="evidence" value="ECO:0007669"/>
    <property type="project" value="UniProtKB-KW"/>
</dbReference>
<dbReference type="InterPro" id="IPR010071">
    <property type="entry name" value="AA_adenyl_dom"/>
</dbReference>
<dbReference type="GO" id="GO:0043041">
    <property type="term" value="P:amino acid activation for nonribosomal peptide biosynthetic process"/>
    <property type="evidence" value="ECO:0007669"/>
    <property type="project" value="TreeGrafter"/>
</dbReference>
<dbReference type="Gene3D" id="1.10.1200.10">
    <property type="entry name" value="ACP-like"/>
    <property type="match status" value="4"/>
</dbReference>
<dbReference type="NCBIfam" id="TIGR01733">
    <property type="entry name" value="AA-adenyl-dom"/>
    <property type="match status" value="5"/>
</dbReference>
<dbReference type="CDD" id="cd05930">
    <property type="entry name" value="A_NRPS"/>
    <property type="match status" value="3"/>
</dbReference>
<dbReference type="Pfam" id="PF00668">
    <property type="entry name" value="Condensation"/>
    <property type="match status" value="5"/>
</dbReference>
<dbReference type="SMART" id="SM00823">
    <property type="entry name" value="PKS_PP"/>
    <property type="match status" value="5"/>
</dbReference>
<organism evidence="9 10">
    <name type="scientific">Saccharopolyspora elongata</name>
    <dbReference type="NCBI Taxonomy" id="2530387"/>
    <lineage>
        <taxon>Bacteria</taxon>
        <taxon>Bacillati</taxon>
        <taxon>Actinomycetota</taxon>
        <taxon>Actinomycetes</taxon>
        <taxon>Pseudonocardiales</taxon>
        <taxon>Pseudonocardiaceae</taxon>
        <taxon>Saccharopolyspora</taxon>
    </lineage>
</organism>
<dbReference type="InterPro" id="IPR001031">
    <property type="entry name" value="Thioesterase"/>
</dbReference>
<dbReference type="PANTHER" id="PTHR45527">
    <property type="entry name" value="NONRIBOSOMAL PEPTIDE SYNTHETASE"/>
    <property type="match status" value="1"/>
</dbReference>
<dbReference type="SUPFAM" id="SSF53474">
    <property type="entry name" value="alpha/beta-Hydrolases"/>
    <property type="match status" value="1"/>
</dbReference>
<keyword evidence="4" id="KW-0597">Phosphoprotein</keyword>
<reference evidence="9 10" key="1">
    <citation type="submission" date="2019-03" db="EMBL/GenBank/DDBJ databases">
        <title>Draft genome sequences of novel Actinobacteria.</title>
        <authorList>
            <person name="Sahin N."/>
            <person name="Ay H."/>
            <person name="Saygin H."/>
        </authorList>
    </citation>
    <scope>NUCLEOTIDE SEQUENCE [LARGE SCALE GENOMIC DNA]</scope>
    <source>
        <strain evidence="9 10">7K502</strain>
    </source>
</reference>
<comment type="cofactor">
    <cofactor evidence="1">
        <name>pantetheine 4'-phosphate</name>
        <dbReference type="ChEBI" id="CHEBI:47942"/>
    </cofactor>
</comment>
<dbReference type="Proteomes" id="UP000294947">
    <property type="component" value="Unassembled WGS sequence"/>
</dbReference>
<accession>A0A4R4YZC3</accession>
<dbReference type="PANTHER" id="PTHR45527:SF1">
    <property type="entry name" value="FATTY ACID SYNTHASE"/>
    <property type="match status" value="1"/>
</dbReference>
<protein>
    <submittedName>
        <fullName evidence="9">Amino acid adenylation domain-containing protein</fullName>
    </submittedName>
</protein>
<dbReference type="Gene3D" id="2.30.38.10">
    <property type="entry name" value="Luciferase, Domain 3"/>
    <property type="match status" value="4"/>
</dbReference>
<dbReference type="GO" id="GO:0008610">
    <property type="term" value="P:lipid biosynthetic process"/>
    <property type="evidence" value="ECO:0007669"/>
    <property type="project" value="UniProtKB-ARBA"/>
</dbReference>
<dbReference type="InterPro" id="IPR001242">
    <property type="entry name" value="Condensation_dom"/>
</dbReference>
<dbReference type="SUPFAM" id="SSF47336">
    <property type="entry name" value="ACP-like"/>
    <property type="match status" value="5"/>
</dbReference>
<dbReference type="GO" id="GO:0031177">
    <property type="term" value="F:phosphopantetheine binding"/>
    <property type="evidence" value="ECO:0007669"/>
    <property type="project" value="InterPro"/>
</dbReference>
<dbReference type="SMART" id="SM00824">
    <property type="entry name" value="PKS_TE"/>
    <property type="match status" value="1"/>
</dbReference>
<dbReference type="InterPro" id="IPR023213">
    <property type="entry name" value="CAT-like_dom_sf"/>
</dbReference>
<feature type="domain" description="Carrier" evidence="8">
    <location>
        <begin position="455"/>
        <end position="530"/>
    </location>
</feature>